<evidence type="ECO:0000259" key="2">
    <source>
        <dbReference type="PROSITE" id="PS50234"/>
    </source>
</evidence>
<dbReference type="InterPro" id="IPR051266">
    <property type="entry name" value="CLCR"/>
</dbReference>
<organism evidence="3 4">
    <name type="scientific">Ciona intestinalis</name>
    <name type="common">Transparent sea squirt</name>
    <name type="synonym">Ascidia intestinalis</name>
    <dbReference type="NCBI Taxonomy" id="7719"/>
    <lineage>
        <taxon>Eukaryota</taxon>
        <taxon>Metazoa</taxon>
        <taxon>Chordata</taxon>
        <taxon>Tunicata</taxon>
        <taxon>Ascidiacea</taxon>
        <taxon>Phlebobranchia</taxon>
        <taxon>Cionidae</taxon>
        <taxon>Ciona</taxon>
    </lineage>
</organism>
<feature type="signal peptide" evidence="1">
    <location>
        <begin position="1"/>
        <end position="18"/>
    </location>
</feature>
<dbReference type="InterPro" id="IPR002035">
    <property type="entry name" value="VWF_A"/>
</dbReference>
<dbReference type="OMA" id="GPICNLK"/>
<evidence type="ECO:0000313" key="3">
    <source>
        <dbReference type="Ensembl" id="ENSCINP00000006764.3"/>
    </source>
</evidence>
<dbReference type="PANTHER" id="PTHR10579">
    <property type="entry name" value="CALCIUM-ACTIVATED CHLORIDE CHANNEL REGULATOR"/>
    <property type="match status" value="1"/>
</dbReference>
<reference evidence="4" key="1">
    <citation type="journal article" date="2002" name="Science">
        <title>The draft genome of Ciona intestinalis: insights into chordate and vertebrate origins.</title>
        <authorList>
            <person name="Dehal P."/>
            <person name="Satou Y."/>
            <person name="Campbell R.K."/>
            <person name="Chapman J."/>
            <person name="Degnan B."/>
            <person name="De Tomaso A."/>
            <person name="Davidson B."/>
            <person name="Di Gregorio A."/>
            <person name="Gelpke M."/>
            <person name="Goodstein D.M."/>
            <person name="Harafuji N."/>
            <person name="Hastings K.E."/>
            <person name="Ho I."/>
            <person name="Hotta K."/>
            <person name="Huang W."/>
            <person name="Kawashima T."/>
            <person name="Lemaire P."/>
            <person name="Martinez D."/>
            <person name="Meinertzhagen I.A."/>
            <person name="Necula S."/>
            <person name="Nonaka M."/>
            <person name="Putnam N."/>
            <person name="Rash S."/>
            <person name="Saiga H."/>
            <person name="Satake M."/>
            <person name="Terry A."/>
            <person name="Yamada L."/>
            <person name="Wang H.G."/>
            <person name="Awazu S."/>
            <person name="Azumi K."/>
            <person name="Boore J."/>
            <person name="Branno M."/>
            <person name="Chin-Bow S."/>
            <person name="DeSantis R."/>
            <person name="Doyle S."/>
            <person name="Francino P."/>
            <person name="Keys D.N."/>
            <person name="Haga S."/>
            <person name="Hayashi H."/>
            <person name="Hino K."/>
            <person name="Imai K.S."/>
            <person name="Inaba K."/>
            <person name="Kano S."/>
            <person name="Kobayashi K."/>
            <person name="Kobayashi M."/>
            <person name="Lee B.I."/>
            <person name="Makabe K.W."/>
            <person name="Manohar C."/>
            <person name="Matassi G."/>
            <person name="Medina M."/>
            <person name="Mochizuki Y."/>
            <person name="Mount S."/>
            <person name="Morishita T."/>
            <person name="Miura S."/>
            <person name="Nakayama A."/>
            <person name="Nishizaka S."/>
            <person name="Nomoto H."/>
            <person name="Ohta F."/>
            <person name="Oishi K."/>
            <person name="Rigoutsos I."/>
            <person name="Sano M."/>
            <person name="Sasaki A."/>
            <person name="Sasakura Y."/>
            <person name="Shoguchi E."/>
            <person name="Shin-i T."/>
            <person name="Spagnuolo A."/>
            <person name="Stainier D."/>
            <person name="Suzuki M.M."/>
            <person name="Tassy O."/>
            <person name="Takatori N."/>
            <person name="Tokuoka M."/>
            <person name="Yagi K."/>
            <person name="Yoshizaki F."/>
            <person name="Wada S."/>
            <person name="Zhang C."/>
            <person name="Hyatt P.D."/>
            <person name="Larimer F."/>
            <person name="Detter C."/>
            <person name="Doggett N."/>
            <person name="Glavina T."/>
            <person name="Hawkins T."/>
            <person name="Richardson P."/>
            <person name="Lucas S."/>
            <person name="Kohara Y."/>
            <person name="Levine M."/>
            <person name="Satoh N."/>
            <person name="Rokhsar D.S."/>
        </authorList>
    </citation>
    <scope>NUCLEOTIDE SEQUENCE [LARGE SCALE GENOMIC DNA]</scope>
</reference>
<accession>F6W254</accession>
<reference evidence="3" key="3">
    <citation type="submission" date="2025-08" db="UniProtKB">
        <authorList>
            <consortium name="Ensembl"/>
        </authorList>
    </citation>
    <scope>IDENTIFICATION</scope>
</reference>
<dbReference type="EMBL" id="EAAA01002965">
    <property type="status" value="NOT_ANNOTATED_CDS"/>
    <property type="molecule type" value="Genomic_DNA"/>
</dbReference>
<keyword evidence="4" id="KW-1185">Reference proteome</keyword>
<dbReference type="InterPro" id="IPR013642">
    <property type="entry name" value="CLCA_N"/>
</dbReference>
<name>F6W254_CIOIN</name>
<dbReference type="InParanoid" id="F6W254"/>
<evidence type="ECO:0000313" key="4">
    <source>
        <dbReference type="Proteomes" id="UP000008144"/>
    </source>
</evidence>
<feature type="chain" id="PRO_5003349241" description="VWFA domain-containing protein" evidence="1">
    <location>
        <begin position="19"/>
        <end position="909"/>
    </location>
</feature>
<keyword evidence="1" id="KW-0732">Signal</keyword>
<dbReference type="Pfam" id="PF08434">
    <property type="entry name" value="CLCA"/>
    <property type="match status" value="1"/>
</dbReference>
<dbReference type="HOGENOM" id="CLU_005812_0_1_1"/>
<dbReference type="STRING" id="7719.ENSCINP00000006764"/>
<reference evidence="3" key="2">
    <citation type="journal article" date="2008" name="Genome Biol.">
        <title>Improved genome assembly and evidence-based global gene model set for the chordate Ciona intestinalis: new insight into intron and operon populations.</title>
        <authorList>
            <person name="Satou Y."/>
            <person name="Mineta K."/>
            <person name="Ogasawara M."/>
            <person name="Sasakura Y."/>
            <person name="Shoguchi E."/>
            <person name="Ueno K."/>
            <person name="Yamada L."/>
            <person name="Matsumoto J."/>
            <person name="Wasserscheid J."/>
            <person name="Dewar K."/>
            <person name="Wiley G.B."/>
            <person name="Macmil S.L."/>
            <person name="Roe B.A."/>
            <person name="Zeller R.W."/>
            <person name="Hastings K.E."/>
            <person name="Lemaire P."/>
            <person name="Lindquist E."/>
            <person name="Endo T."/>
            <person name="Hotta K."/>
            <person name="Inaba K."/>
        </authorList>
    </citation>
    <scope>NUCLEOTIDE SEQUENCE [LARGE SCALE GENOMIC DNA]</scope>
    <source>
        <strain evidence="3">wild type</strain>
    </source>
</reference>
<dbReference type="Gene3D" id="3.40.50.410">
    <property type="entry name" value="von Willebrand factor, type A domain"/>
    <property type="match status" value="1"/>
</dbReference>
<feature type="domain" description="VWFA" evidence="2">
    <location>
        <begin position="323"/>
        <end position="494"/>
    </location>
</feature>
<dbReference type="Ensembl" id="ENSCINT00000006764.3">
    <property type="protein sequence ID" value="ENSCINP00000006764.3"/>
    <property type="gene ID" value="ENSCING00000003293.3"/>
</dbReference>
<proteinExistence type="predicted"/>
<evidence type="ECO:0000256" key="1">
    <source>
        <dbReference type="SAM" id="SignalP"/>
    </source>
</evidence>
<dbReference type="InterPro" id="IPR036465">
    <property type="entry name" value="vWFA_dom_sf"/>
</dbReference>
<dbReference type="Pfam" id="PF00092">
    <property type="entry name" value="VWA"/>
    <property type="match status" value="1"/>
</dbReference>
<dbReference type="GeneTree" id="ENSGT00940000165580"/>
<dbReference type="SUPFAM" id="SSF53300">
    <property type="entry name" value="vWA-like"/>
    <property type="match status" value="1"/>
</dbReference>
<sequence length="909" mass="99423">MYLCKLFLLLSVAVSVYGVFSEVNLVNNGYEGIVVAINPSIPEDASLVDNIKTLLNEASPILWSATKNRAYFGEVTILVPSTWTGSYTQATHGQVYNKADIIVADPNPQYMDTPYTIQYQQCGDPGEYIHLTPNFLSQAGYEQNYGNKGKALVHEWAHLRWGVYDEYASEGYAPFYYSNRGGGQPYMEATRCPLALGGVTRYPNPANGNQLEHCTSDPNNNFLPLEGCLFFPFSELGQPDDLSASLLSHQFVDQVVDFCHNDTNDPTNLHNKEAPNEHNRLCDQRSVWEIMMASRDFNAVNHPNPTLENILPTINVRQQPTNRYVLVLDTSGSMSGSNYEYMMQAATDFIMTYIPKGAEAGIVEFSYTATTLSQLVSIENKADREYLASRLPGQPDGSTCIGCGILNGIEVLSNQGRDPAGGQLIVLTDGEENYSPYVNDVRDNAIEAHVVVDSIFFGASGNGALQQLTEDTKGTMYYNDVTDITGLKETFKQLAESSDGNLYTNTYQVYGNTYSLNRHDDAHGRFSIDSTIGKNTVFSFSWSSIDVPPSFQLTSPDGEIYCMITTDTNLMTTTFKFLTATVKAGKWRYSIETSSHSQTVSVMVTSMASSEDTEPIIAESGISSTDISAGGQALVVYAKVMQGYEPIIGATVDARITSTEGRVKTLRLEDTGSAPDVRALDGIYSKYFTKFTDAGRYSVQITVTGEGDGRTVLSRKRKRSAAAYNPGYAQPDGTVVPNPNGLTDPNLHKSEGTNVNEIEAFSRVVSPGGFSYNPPPGSNFDHFPPSKVIDLKATQLDALQPNKGIVLTFTAPGDDYDSGRASKYEIRYLYESASDLVTSFQSGYEVKTIDVIEGDLTNPGAADSIEGFVINIQNIPNEDMVIVGFAMRATDTSGNTADVSNVAMMNLFL</sequence>
<dbReference type="PROSITE" id="PS50234">
    <property type="entry name" value="VWFA"/>
    <property type="match status" value="1"/>
</dbReference>
<protein>
    <recommendedName>
        <fullName evidence="2">VWFA domain-containing protein</fullName>
    </recommendedName>
</protein>
<dbReference type="AlphaFoldDB" id="F6W254"/>
<dbReference type="Proteomes" id="UP000008144">
    <property type="component" value="Chromosome 9"/>
</dbReference>
<dbReference type="SMART" id="SM00327">
    <property type="entry name" value="VWA"/>
    <property type="match status" value="1"/>
</dbReference>
<dbReference type="CDD" id="cd00198">
    <property type="entry name" value="vWFA"/>
    <property type="match status" value="1"/>
</dbReference>
<dbReference type="PANTHER" id="PTHR10579:SF172">
    <property type="entry name" value="CALCIUM-ACTIVATED CHLORIDE CHANNEL REGULATOR 4 PRECURSOR-RELATED"/>
    <property type="match status" value="1"/>
</dbReference>
<reference evidence="3" key="4">
    <citation type="submission" date="2025-09" db="UniProtKB">
        <authorList>
            <consortium name="Ensembl"/>
        </authorList>
    </citation>
    <scope>IDENTIFICATION</scope>
</reference>